<name>A0A284VQP9_9EURY</name>
<evidence type="ECO:0000256" key="4">
    <source>
        <dbReference type="ARBA" id="ARBA00022676"/>
    </source>
</evidence>
<keyword evidence="7" id="KW-1133">Transmembrane helix</keyword>
<feature type="transmembrane region" description="Helical" evidence="7">
    <location>
        <begin position="38"/>
        <end position="58"/>
    </location>
</feature>
<feature type="transmembrane region" description="Helical" evidence="7">
    <location>
        <begin position="419"/>
        <end position="438"/>
    </location>
</feature>
<sequence>MIRRDRVIKSFVVILMLISLFVILYGKAGIDNKNQFFLFIYGITVTTMVFFMFFITHLKYTDLSEEIRDKNVSHILRKPFVSCIFAVYNEEVVVRRCIDSLLNSTYKNKEIIVVNDASTDKTKDVLEEYKNQIRVINLPKNVGKKRAIGEGIRASKGEIFVFTDSDSVVAPDAIERIIEIFMYDSDIGAVSGHGRALNAGENFLTKAQDSWYETQFSVKKAMESAYGAVTCVSGPLAVFRREAIYNYIPAWENDQFLGKEFRFATDRQLTGYVLGSKYIGKKLKEKYADSPFVKEINYPERDWKVIYCKSAKVYTVVPNTLKKVIRQHTRWKKSFIRSLFFTGTFYWRKHPIVAIKYYLGAVFTILGPFIALRHLIYLPVTGNELSGLFYLSGITFIGLLYGVMFKLENPSSGTWKYRPFMSLLSTLLLSWLIFYSILTIKKSIWHRG</sequence>
<dbReference type="EMBL" id="FZMP01000188">
    <property type="protein sequence ID" value="SNQ61621.1"/>
    <property type="molecule type" value="Genomic_DNA"/>
</dbReference>
<keyword evidence="7" id="KW-0812">Transmembrane</keyword>
<evidence type="ECO:0000256" key="3">
    <source>
        <dbReference type="ARBA" id="ARBA00022475"/>
    </source>
</evidence>
<evidence type="ECO:0000256" key="2">
    <source>
        <dbReference type="ARBA" id="ARBA00006782"/>
    </source>
</evidence>
<dbReference type="InterPro" id="IPR001173">
    <property type="entry name" value="Glyco_trans_2-like"/>
</dbReference>
<evidence type="ECO:0000313" key="10">
    <source>
        <dbReference type="Proteomes" id="UP000218615"/>
    </source>
</evidence>
<feature type="domain" description="Glycosyltransferase 2-like" evidence="8">
    <location>
        <begin position="82"/>
        <end position="245"/>
    </location>
</feature>
<evidence type="ECO:0000313" key="9">
    <source>
        <dbReference type="EMBL" id="SNQ61621.1"/>
    </source>
</evidence>
<comment type="subcellular location">
    <subcellularLocation>
        <location evidence="1">Cell membrane</location>
    </subcellularLocation>
</comment>
<keyword evidence="10" id="KW-1185">Reference proteome</keyword>
<keyword evidence="3" id="KW-1003">Cell membrane</keyword>
<reference evidence="10" key="1">
    <citation type="submission" date="2017-06" db="EMBL/GenBank/DDBJ databases">
        <authorList>
            <person name="Cremers G."/>
        </authorList>
    </citation>
    <scope>NUCLEOTIDE SEQUENCE [LARGE SCALE GENOMIC DNA]</scope>
</reference>
<dbReference type="RefSeq" id="WP_096206286.1">
    <property type="nucleotide sequence ID" value="NZ_FZMP01000188.1"/>
</dbReference>
<organism evidence="9 10">
    <name type="scientific">Candidatus Methanoperedens nitratireducens</name>
    <dbReference type="NCBI Taxonomy" id="1392998"/>
    <lineage>
        <taxon>Archaea</taxon>
        <taxon>Methanobacteriati</taxon>
        <taxon>Methanobacteriota</taxon>
        <taxon>Stenosarchaea group</taxon>
        <taxon>Methanomicrobia</taxon>
        <taxon>Methanosarcinales</taxon>
        <taxon>ANME-2 cluster</taxon>
        <taxon>Candidatus Methanoperedentaceae</taxon>
        <taxon>Candidatus Methanoperedens</taxon>
    </lineage>
</organism>
<proteinExistence type="inferred from homology"/>
<evidence type="ECO:0000256" key="1">
    <source>
        <dbReference type="ARBA" id="ARBA00004236"/>
    </source>
</evidence>
<evidence type="ECO:0000259" key="8">
    <source>
        <dbReference type="Pfam" id="PF00535"/>
    </source>
</evidence>
<comment type="similarity">
    <text evidence="2">Belongs to the NodC/HAS family.</text>
</comment>
<gene>
    <name evidence="9" type="ORF">MNV_420005</name>
</gene>
<dbReference type="GO" id="GO:0050501">
    <property type="term" value="F:hyaluronan synthase activity"/>
    <property type="evidence" value="ECO:0007669"/>
    <property type="project" value="TreeGrafter"/>
</dbReference>
<dbReference type="Pfam" id="PF00535">
    <property type="entry name" value="Glycos_transf_2"/>
    <property type="match status" value="1"/>
</dbReference>
<dbReference type="Gene3D" id="3.90.550.10">
    <property type="entry name" value="Spore Coat Polysaccharide Biosynthesis Protein SpsA, Chain A"/>
    <property type="match status" value="1"/>
</dbReference>
<feature type="transmembrane region" description="Helical" evidence="7">
    <location>
        <begin position="388"/>
        <end position="407"/>
    </location>
</feature>
<accession>A0A284VQP9</accession>
<feature type="transmembrane region" description="Helical" evidence="7">
    <location>
        <begin position="7"/>
        <end position="26"/>
    </location>
</feature>
<dbReference type="PANTHER" id="PTHR22913:SF12">
    <property type="entry name" value="MANNURONAN SYNTHASE"/>
    <property type="match status" value="1"/>
</dbReference>
<keyword evidence="4" id="KW-0328">Glycosyltransferase</keyword>
<dbReference type="InterPro" id="IPR029044">
    <property type="entry name" value="Nucleotide-diphossugar_trans"/>
</dbReference>
<dbReference type="GO" id="GO:0005886">
    <property type="term" value="C:plasma membrane"/>
    <property type="evidence" value="ECO:0007669"/>
    <property type="project" value="UniProtKB-SubCell"/>
</dbReference>
<evidence type="ECO:0000256" key="7">
    <source>
        <dbReference type="SAM" id="Phobius"/>
    </source>
</evidence>
<dbReference type="SUPFAM" id="SSF53448">
    <property type="entry name" value="Nucleotide-diphospho-sugar transferases"/>
    <property type="match status" value="1"/>
</dbReference>
<dbReference type="GO" id="GO:0085029">
    <property type="term" value="P:extracellular matrix assembly"/>
    <property type="evidence" value="ECO:0007669"/>
    <property type="project" value="TreeGrafter"/>
</dbReference>
<evidence type="ECO:0000256" key="5">
    <source>
        <dbReference type="ARBA" id="ARBA00022679"/>
    </source>
</evidence>
<dbReference type="PANTHER" id="PTHR22913">
    <property type="entry name" value="HYALURONAN SYNTHASE"/>
    <property type="match status" value="1"/>
</dbReference>
<keyword evidence="6 7" id="KW-0472">Membrane</keyword>
<protein>
    <submittedName>
        <fullName evidence="9">Glycosyl transferase</fullName>
    </submittedName>
</protein>
<feature type="transmembrane region" description="Helical" evidence="7">
    <location>
        <begin position="357"/>
        <end position="376"/>
    </location>
</feature>
<dbReference type="GO" id="GO:0030213">
    <property type="term" value="P:hyaluronan biosynthetic process"/>
    <property type="evidence" value="ECO:0007669"/>
    <property type="project" value="TreeGrafter"/>
</dbReference>
<keyword evidence="5 9" id="KW-0808">Transferase</keyword>
<dbReference type="OrthoDB" id="43988at2157"/>
<dbReference type="Proteomes" id="UP000218615">
    <property type="component" value="Unassembled WGS sequence"/>
</dbReference>
<dbReference type="CDD" id="cd06423">
    <property type="entry name" value="CESA_like"/>
    <property type="match status" value="1"/>
</dbReference>
<dbReference type="AlphaFoldDB" id="A0A284VQP9"/>
<evidence type="ECO:0000256" key="6">
    <source>
        <dbReference type="ARBA" id="ARBA00023136"/>
    </source>
</evidence>